<dbReference type="PANTHER" id="PTHR37953">
    <property type="entry name" value="UPF0127 PROTEIN MJ1496"/>
    <property type="match status" value="1"/>
</dbReference>
<evidence type="ECO:0000313" key="3">
    <source>
        <dbReference type="Proteomes" id="UP000223759"/>
    </source>
</evidence>
<evidence type="ECO:0000313" key="2">
    <source>
        <dbReference type="EMBL" id="SIT65641.1"/>
    </source>
</evidence>
<sequence length="156" mass="17530">MALVLAWTLAPAAWAGDLLDPPPQSELTWGDRQLQLELALTPEWHARGLMYRNTLAEHQGMLFIWPDAQRVAMWMKNTPIPLSVAFIDAEFRVVNIADMQPQSLRSHVSRGPVRFALEMNQGWFTAQGIQAGDTWPELAELIKALDLTGMDVGQRP</sequence>
<dbReference type="STRING" id="233100.SAMN05216526_0091"/>
<keyword evidence="1" id="KW-0732">Signal</keyword>
<organism evidence="2 3">
    <name type="scientific">Ectothiorhodosinus mongolicus</name>
    <dbReference type="NCBI Taxonomy" id="233100"/>
    <lineage>
        <taxon>Bacteria</taxon>
        <taxon>Pseudomonadati</taxon>
        <taxon>Pseudomonadota</taxon>
        <taxon>Gammaproteobacteria</taxon>
        <taxon>Chromatiales</taxon>
        <taxon>Ectothiorhodospiraceae</taxon>
        <taxon>Ectothiorhodosinus</taxon>
    </lineage>
</organism>
<feature type="chain" id="PRO_5012345228" description="DUF192 domain-containing protein" evidence="1">
    <location>
        <begin position="16"/>
        <end position="156"/>
    </location>
</feature>
<protein>
    <recommendedName>
        <fullName evidence="4">DUF192 domain-containing protein</fullName>
    </recommendedName>
</protein>
<dbReference type="InterPro" id="IPR003795">
    <property type="entry name" value="DUF192"/>
</dbReference>
<dbReference type="AlphaFoldDB" id="A0A1R3VM25"/>
<evidence type="ECO:0000256" key="1">
    <source>
        <dbReference type="SAM" id="SignalP"/>
    </source>
</evidence>
<feature type="signal peptide" evidence="1">
    <location>
        <begin position="1"/>
        <end position="15"/>
    </location>
</feature>
<dbReference type="InterPro" id="IPR038695">
    <property type="entry name" value="Saro_0823-like_sf"/>
</dbReference>
<dbReference type="Pfam" id="PF02643">
    <property type="entry name" value="DUF192"/>
    <property type="match status" value="1"/>
</dbReference>
<evidence type="ECO:0008006" key="4">
    <source>
        <dbReference type="Google" id="ProtNLM"/>
    </source>
</evidence>
<gene>
    <name evidence="2" type="ORF">SAMN05216526_0091</name>
</gene>
<dbReference type="PANTHER" id="PTHR37953:SF1">
    <property type="entry name" value="UPF0127 PROTEIN MJ1496"/>
    <property type="match status" value="1"/>
</dbReference>
<name>A0A1R3VM25_9GAMM</name>
<proteinExistence type="predicted"/>
<accession>A0A1R3VM25</accession>
<reference evidence="2 3" key="1">
    <citation type="submission" date="2017-01" db="EMBL/GenBank/DDBJ databases">
        <authorList>
            <person name="Mah S.A."/>
            <person name="Swanson W.J."/>
            <person name="Moy G.W."/>
            <person name="Vacquier V.D."/>
        </authorList>
    </citation>
    <scope>NUCLEOTIDE SEQUENCE [LARGE SCALE GENOMIC DNA]</scope>
    <source>
        <strain evidence="2 3">M9</strain>
    </source>
</reference>
<keyword evidence="3" id="KW-1185">Reference proteome</keyword>
<dbReference type="Gene3D" id="2.60.120.1140">
    <property type="entry name" value="Protein of unknown function DUF192"/>
    <property type="match status" value="1"/>
</dbReference>
<dbReference type="Proteomes" id="UP000223759">
    <property type="component" value="Unassembled WGS sequence"/>
</dbReference>
<dbReference type="EMBL" id="FTPK01000001">
    <property type="protein sequence ID" value="SIT65641.1"/>
    <property type="molecule type" value="Genomic_DNA"/>
</dbReference>